<feature type="active site" description="Cysteine sulfenic acid (-SOH) intermediate; for peroxidase activity" evidence="9">
    <location>
        <position position="50"/>
    </location>
</feature>
<dbReference type="PANTHER" id="PTHR10681">
    <property type="entry name" value="THIOREDOXIN PEROXIDASE"/>
    <property type="match status" value="1"/>
</dbReference>
<dbReference type="AlphaFoldDB" id="A0A2H0RGQ3"/>
<proteinExistence type="inferred from homology"/>
<evidence type="ECO:0000259" key="10">
    <source>
        <dbReference type="PROSITE" id="PS51352"/>
    </source>
</evidence>
<evidence type="ECO:0000256" key="9">
    <source>
        <dbReference type="PIRSR" id="PIRSR000239-1"/>
    </source>
</evidence>
<keyword evidence="4 11" id="KW-0575">Peroxidase</keyword>
<evidence type="ECO:0000256" key="6">
    <source>
        <dbReference type="ARBA" id="ARBA00023002"/>
    </source>
</evidence>
<evidence type="ECO:0000313" key="12">
    <source>
        <dbReference type="Proteomes" id="UP000230906"/>
    </source>
</evidence>
<evidence type="ECO:0000256" key="5">
    <source>
        <dbReference type="ARBA" id="ARBA00022862"/>
    </source>
</evidence>
<dbReference type="InterPro" id="IPR050217">
    <property type="entry name" value="Peroxiredoxin"/>
</dbReference>
<dbReference type="Proteomes" id="UP000230906">
    <property type="component" value="Unassembled WGS sequence"/>
</dbReference>
<dbReference type="GO" id="GO:0005829">
    <property type="term" value="C:cytosol"/>
    <property type="evidence" value="ECO:0007669"/>
    <property type="project" value="TreeGrafter"/>
</dbReference>
<comment type="subcellular location">
    <subcellularLocation>
        <location evidence="1">Cytoplasm</location>
    </subcellularLocation>
</comment>
<dbReference type="InterPro" id="IPR024706">
    <property type="entry name" value="Peroxiredoxin_AhpC-typ"/>
</dbReference>
<keyword evidence="6 11" id="KW-0560">Oxidoreductase</keyword>
<dbReference type="EMBL" id="PCYJ01000002">
    <property type="protein sequence ID" value="PIR45683.1"/>
    <property type="molecule type" value="Genomic_DNA"/>
</dbReference>
<dbReference type="Pfam" id="PF00578">
    <property type="entry name" value="AhpC-TSA"/>
    <property type="match status" value="1"/>
</dbReference>
<evidence type="ECO:0000256" key="8">
    <source>
        <dbReference type="ARBA" id="ARBA00023284"/>
    </source>
</evidence>
<dbReference type="GO" id="GO:0045454">
    <property type="term" value="P:cell redox homeostasis"/>
    <property type="evidence" value="ECO:0007669"/>
    <property type="project" value="TreeGrafter"/>
</dbReference>
<dbReference type="GO" id="GO:0008379">
    <property type="term" value="F:thioredoxin peroxidase activity"/>
    <property type="evidence" value="ECO:0007669"/>
    <property type="project" value="TreeGrafter"/>
</dbReference>
<organism evidence="11 12">
    <name type="scientific">Candidatus Vogelbacteria bacterium CG10_big_fil_rev_8_21_14_0_10_50_13</name>
    <dbReference type="NCBI Taxonomy" id="1975044"/>
    <lineage>
        <taxon>Bacteria</taxon>
        <taxon>Candidatus Vogeliibacteriota</taxon>
    </lineage>
</organism>
<name>A0A2H0RGQ3_9BACT</name>
<dbReference type="PIRSF" id="PIRSF000239">
    <property type="entry name" value="AHPC"/>
    <property type="match status" value="1"/>
</dbReference>
<reference evidence="11 12" key="1">
    <citation type="submission" date="2017-09" db="EMBL/GenBank/DDBJ databases">
        <title>Depth-based differentiation of microbial function through sediment-hosted aquifers and enrichment of novel symbionts in the deep terrestrial subsurface.</title>
        <authorList>
            <person name="Probst A.J."/>
            <person name="Ladd B."/>
            <person name="Jarett J.K."/>
            <person name="Geller-Mcgrath D.E."/>
            <person name="Sieber C.M."/>
            <person name="Emerson J.B."/>
            <person name="Anantharaman K."/>
            <person name="Thomas B.C."/>
            <person name="Malmstrom R."/>
            <person name="Stieglmeier M."/>
            <person name="Klingl A."/>
            <person name="Woyke T."/>
            <person name="Ryan C.M."/>
            <person name="Banfield J.F."/>
        </authorList>
    </citation>
    <scope>NUCLEOTIDE SEQUENCE [LARGE SCALE GENOMIC DNA]</scope>
    <source>
        <strain evidence="11">CG10_big_fil_rev_8_21_14_0_10_50_13</strain>
    </source>
</reference>
<dbReference type="GO" id="GO:0042744">
    <property type="term" value="P:hydrogen peroxide catabolic process"/>
    <property type="evidence" value="ECO:0007669"/>
    <property type="project" value="TreeGrafter"/>
</dbReference>
<evidence type="ECO:0000256" key="2">
    <source>
        <dbReference type="ARBA" id="ARBA00009796"/>
    </source>
</evidence>
<dbReference type="InterPro" id="IPR000866">
    <property type="entry name" value="AhpC/TSA"/>
</dbReference>
<dbReference type="PANTHER" id="PTHR10681:SF121">
    <property type="entry name" value="ALKYL HYDROPEROXIDE REDUCTASE C"/>
    <property type="match status" value="1"/>
</dbReference>
<dbReference type="FunFam" id="3.40.30.10:FF:000002">
    <property type="entry name" value="Alkyl hydroperoxide reductase C"/>
    <property type="match status" value="1"/>
</dbReference>
<keyword evidence="7" id="KW-1015">Disulfide bond</keyword>
<dbReference type="PROSITE" id="PS51352">
    <property type="entry name" value="THIOREDOXIN_2"/>
    <property type="match status" value="1"/>
</dbReference>
<gene>
    <name evidence="11" type="ORF">COV09_00065</name>
</gene>
<dbReference type="GO" id="GO:0006979">
    <property type="term" value="P:response to oxidative stress"/>
    <property type="evidence" value="ECO:0007669"/>
    <property type="project" value="TreeGrafter"/>
</dbReference>
<protein>
    <submittedName>
        <fullName evidence="11">Peroxiredoxin</fullName>
        <ecNumber evidence="11">1.11.1.15</ecNumber>
    </submittedName>
</protein>
<keyword evidence="3" id="KW-0963">Cytoplasm</keyword>
<evidence type="ECO:0000256" key="1">
    <source>
        <dbReference type="ARBA" id="ARBA00004496"/>
    </source>
</evidence>
<comment type="caution">
    <text evidence="11">The sequence shown here is derived from an EMBL/GenBank/DDBJ whole genome shotgun (WGS) entry which is preliminary data.</text>
</comment>
<keyword evidence="5" id="KW-0049">Antioxidant</keyword>
<dbReference type="InterPro" id="IPR019479">
    <property type="entry name" value="Peroxiredoxin_C"/>
</dbReference>
<dbReference type="CDD" id="cd03015">
    <property type="entry name" value="PRX_Typ2cys"/>
    <property type="match status" value="1"/>
</dbReference>
<evidence type="ECO:0000313" key="11">
    <source>
        <dbReference type="EMBL" id="PIR45683.1"/>
    </source>
</evidence>
<dbReference type="InterPro" id="IPR036249">
    <property type="entry name" value="Thioredoxin-like_sf"/>
</dbReference>
<dbReference type="Gene3D" id="3.40.30.10">
    <property type="entry name" value="Glutaredoxin"/>
    <property type="match status" value="1"/>
</dbReference>
<feature type="domain" description="Thioredoxin" evidence="10">
    <location>
        <begin position="3"/>
        <end position="160"/>
    </location>
</feature>
<evidence type="ECO:0000256" key="4">
    <source>
        <dbReference type="ARBA" id="ARBA00022559"/>
    </source>
</evidence>
<sequence>MENLIGKLVPDLTLEAYLPESDKSQTIKLTDYRDKWLVLVFYPADFSFVCPTELEELADRYQDFKKLGATVLSVSTDTVFTHKAWHDKSPAVKKIKFPMIADPTRQLCRALGTYLEEEGLSLRGSFIIDPKGKIRAYEIHDNSIGRSASELLRKLQAAKFVNEHKGQVCPASWTPGKKTLKPGMDLVGEI</sequence>
<dbReference type="GO" id="GO:0033554">
    <property type="term" value="P:cellular response to stress"/>
    <property type="evidence" value="ECO:0007669"/>
    <property type="project" value="TreeGrafter"/>
</dbReference>
<keyword evidence="8" id="KW-0676">Redox-active center</keyword>
<accession>A0A2H0RGQ3</accession>
<comment type="similarity">
    <text evidence="2">Belongs to the peroxiredoxin family. AhpC/Prx1 subfamily.</text>
</comment>
<dbReference type="EC" id="1.11.1.15" evidence="11"/>
<evidence type="ECO:0000256" key="7">
    <source>
        <dbReference type="ARBA" id="ARBA00023157"/>
    </source>
</evidence>
<dbReference type="SUPFAM" id="SSF52833">
    <property type="entry name" value="Thioredoxin-like"/>
    <property type="match status" value="1"/>
</dbReference>
<dbReference type="InterPro" id="IPR013766">
    <property type="entry name" value="Thioredoxin_domain"/>
</dbReference>
<dbReference type="Pfam" id="PF10417">
    <property type="entry name" value="1-cysPrx_C"/>
    <property type="match status" value="1"/>
</dbReference>
<evidence type="ECO:0000256" key="3">
    <source>
        <dbReference type="ARBA" id="ARBA00022490"/>
    </source>
</evidence>